<accession>A0AA38N2D9</accession>
<sequence>MKLDDDFALPTPLTSTTPVPRLRAASASRRVVGNLKSLRNKMEPSAAVETGDTPSSSTSFSDPYAFTTQHQPVYSPPHLPRCQTRSHSESPGFVHQEGDGGSDIVSDTNTNTDNDTGTYLDHGHSSGYVLHGSSASADASGPGPDDDGYNASRGQDPQPFRRIRHNSNEDTFDDSRDIDTSLLVPNNSDLPGSGPDPGVEYVNVNGHRHIHLSSSPGRSQSSLAHLLNFSATDADDNVDEALAGLVHRIPSRSRSAGGKGKRTM</sequence>
<proteinExistence type="predicted"/>
<protein>
    <submittedName>
        <fullName evidence="2">Uncharacterized protein</fullName>
    </submittedName>
</protein>
<organism evidence="2 3">
    <name type="scientific">Lentinula guzmanii</name>
    <dbReference type="NCBI Taxonomy" id="2804957"/>
    <lineage>
        <taxon>Eukaryota</taxon>
        <taxon>Fungi</taxon>
        <taxon>Dikarya</taxon>
        <taxon>Basidiomycota</taxon>
        <taxon>Agaricomycotina</taxon>
        <taxon>Agaricomycetes</taxon>
        <taxon>Agaricomycetidae</taxon>
        <taxon>Agaricales</taxon>
        <taxon>Marasmiineae</taxon>
        <taxon>Omphalotaceae</taxon>
        <taxon>Lentinula</taxon>
    </lineage>
</organism>
<evidence type="ECO:0000256" key="1">
    <source>
        <dbReference type="SAM" id="MobiDB-lite"/>
    </source>
</evidence>
<feature type="compositionally biased region" description="Low complexity" evidence="1">
    <location>
        <begin position="132"/>
        <end position="143"/>
    </location>
</feature>
<reference evidence="2" key="2">
    <citation type="journal article" date="2023" name="Proc. Natl. Acad. Sci. U.S.A.">
        <title>A global phylogenomic analysis of the shiitake genus Lentinula.</title>
        <authorList>
            <person name="Sierra-Patev S."/>
            <person name="Min B."/>
            <person name="Naranjo-Ortiz M."/>
            <person name="Looney B."/>
            <person name="Konkel Z."/>
            <person name="Slot J.C."/>
            <person name="Sakamoto Y."/>
            <person name="Steenwyk J.L."/>
            <person name="Rokas A."/>
            <person name="Carro J."/>
            <person name="Camarero S."/>
            <person name="Ferreira P."/>
            <person name="Molpeceres G."/>
            <person name="Ruiz-Duenas F.J."/>
            <person name="Serrano A."/>
            <person name="Henrissat B."/>
            <person name="Drula E."/>
            <person name="Hughes K.W."/>
            <person name="Mata J.L."/>
            <person name="Ishikawa N.K."/>
            <person name="Vargas-Isla R."/>
            <person name="Ushijima S."/>
            <person name="Smith C.A."/>
            <person name="Donoghue J."/>
            <person name="Ahrendt S."/>
            <person name="Andreopoulos W."/>
            <person name="He G."/>
            <person name="LaButti K."/>
            <person name="Lipzen A."/>
            <person name="Ng V."/>
            <person name="Riley R."/>
            <person name="Sandor L."/>
            <person name="Barry K."/>
            <person name="Martinez A.T."/>
            <person name="Xiao Y."/>
            <person name="Gibbons J.G."/>
            <person name="Terashima K."/>
            <person name="Grigoriev I.V."/>
            <person name="Hibbett D."/>
        </authorList>
    </citation>
    <scope>NUCLEOTIDE SEQUENCE</scope>
    <source>
        <strain evidence="2">ET3784</strain>
    </source>
</reference>
<dbReference type="EMBL" id="JANVFO010000018">
    <property type="protein sequence ID" value="KAJ3733293.1"/>
    <property type="molecule type" value="Genomic_DNA"/>
</dbReference>
<dbReference type="Proteomes" id="UP001176059">
    <property type="component" value="Unassembled WGS sequence"/>
</dbReference>
<dbReference type="AlphaFoldDB" id="A0AA38N2D9"/>
<feature type="non-terminal residue" evidence="2">
    <location>
        <position position="1"/>
    </location>
</feature>
<feature type="compositionally biased region" description="Low complexity" evidence="1">
    <location>
        <begin position="107"/>
        <end position="116"/>
    </location>
</feature>
<gene>
    <name evidence="2" type="ORF">DFJ43DRAFT_1068343</name>
</gene>
<reference evidence="2" key="1">
    <citation type="submission" date="2022-08" db="EMBL/GenBank/DDBJ databases">
        <authorList>
            <consortium name="DOE Joint Genome Institute"/>
            <person name="Min B."/>
            <person name="Sierra-Patev S."/>
            <person name="Naranjo-Ortiz M."/>
            <person name="Looney B."/>
            <person name="Konkel Z."/>
            <person name="Slot J.C."/>
            <person name="Sakamoto Y."/>
            <person name="Steenwyk J.L."/>
            <person name="Rokas A."/>
            <person name="Carro J."/>
            <person name="Camarero S."/>
            <person name="Ferreira P."/>
            <person name="Molpeceres G."/>
            <person name="Ruiz-duenas F.J."/>
            <person name="Serrano A."/>
            <person name="Henrissat B."/>
            <person name="Drula E."/>
            <person name="Hughes K.W."/>
            <person name="Mata J.L."/>
            <person name="Ishikawa N.K."/>
            <person name="Vargas-Isla R."/>
            <person name="Ushijima S."/>
            <person name="Smith C.A."/>
            <person name="Ahrendt S."/>
            <person name="Andreopoulos W."/>
            <person name="He G."/>
            <person name="LaButti K."/>
            <person name="Lipzen A."/>
            <person name="Ng V."/>
            <person name="Riley R."/>
            <person name="Sandor L."/>
            <person name="Barry K."/>
            <person name="Martinez A.T."/>
            <person name="Xiao Y."/>
            <person name="Gibbons J.G."/>
            <person name="Terashima K."/>
            <person name="Hibbett D.S."/>
            <person name="Grigoriev I.V."/>
        </authorList>
    </citation>
    <scope>NUCLEOTIDE SEQUENCE</scope>
    <source>
        <strain evidence="2">ET3784</strain>
    </source>
</reference>
<name>A0AA38N2D9_9AGAR</name>
<evidence type="ECO:0000313" key="3">
    <source>
        <dbReference type="Proteomes" id="UP001176059"/>
    </source>
</evidence>
<feature type="compositionally biased region" description="Low complexity" evidence="1">
    <location>
        <begin position="9"/>
        <end position="32"/>
    </location>
</feature>
<feature type="compositionally biased region" description="Low complexity" evidence="1">
    <location>
        <begin position="52"/>
        <end position="63"/>
    </location>
</feature>
<comment type="caution">
    <text evidence="2">The sequence shown here is derived from an EMBL/GenBank/DDBJ whole genome shotgun (WGS) entry which is preliminary data.</text>
</comment>
<feature type="region of interest" description="Disordered" evidence="1">
    <location>
        <begin position="1"/>
        <end position="195"/>
    </location>
</feature>
<evidence type="ECO:0000313" key="2">
    <source>
        <dbReference type="EMBL" id="KAJ3733293.1"/>
    </source>
</evidence>
<feature type="non-terminal residue" evidence="2">
    <location>
        <position position="264"/>
    </location>
</feature>
<keyword evidence="3" id="KW-1185">Reference proteome</keyword>